<feature type="region of interest" description="Disordered" evidence="1">
    <location>
        <begin position="383"/>
        <end position="414"/>
    </location>
</feature>
<protein>
    <submittedName>
        <fullName evidence="2">Uncharacterized protein</fullName>
    </submittedName>
</protein>
<dbReference type="RefSeq" id="XP_056053568.1">
    <property type="nucleotide sequence ID" value="XM_056196420.1"/>
</dbReference>
<dbReference type="KEGG" id="amus:LMH87_009428"/>
<dbReference type="PANTHER" id="PTHR42037:SF1">
    <property type="match status" value="1"/>
</dbReference>
<accession>A0A9W8QC31</accession>
<organism evidence="2 3">
    <name type="scientific">Akanthomyces muscarius</name>
    <name type="common">Entomopathogenic fungus</name>
    <name type="synonym">Lecanicillium muscarium</name>
    <dbReference type="NCBI Taxonomy" id="2231603"/>
    <lineage>
        <taxon>Eukaryota</taxon>
        <taxon>Fungi</taxon>
        <taxon>Dikarya</taxon>
        <taxon>Ascomycota</taxon>
        <taxon>Pezizomycotina</taxon>
        <taxon>Sordariomycetes</taxon>
        <taxon>Hypocreomycetidae</taxon>
        <taxon>Hypocreales</taxon>
        <taxon>Cordycipitaceae</taxon>
        <taxon>Akanthomyces</taxon>
    </lineage>
</organism>
<dbReference type="EMBL" id="JAJHUN010000008">
    <property type="protein sequence ID" value="KAJ4152910.1"/>
    <property type="molecule type" value="Genomic_DNA"/>
</dbReference>
<feature type="compositionally biased region" description="Acidic residues" evidence="1">
    <location>
        <begin position="399"/>
        <end position="414"/>
    </location>
</feature>
<evidence type="ECO:0000313" key="2">
    <source>
        <dbReference type="EMBL" id="KAJ4152910.1"/>
    </source>
</evidence>
<keyword evidence="3" id="KW-1185">Reference proteome</keyword>
<comment type="caution">
    <text evidence="2">The sequence shown here is derived from an EMBL/GenBank/DDBJ whole genome shotgun (WGS) entry which is preliminary data.</text>
</comment>
<dbReference type="AlphaFoldDB" id="A0A9W8QC31"/>
<dbReference type="PANTHER" id="PTHR42037">
    <property type="match status" value="1"/>
</dbReference>
<dbReference type="Proteomes" id="UP001144673">
    <property type="component" value="Chromosome 5"/>
</dbReference>
<sequence>MPAQTAFQLSLPIDSSRVGRPRLNRYFRLLSRFYEPYLLLFCLGQTQEGHTPYPASVSEHQEQRRQFMRNLAVICDYKKGGKSFTAFAISRDGQHNVYWLGSPQAQKCARMLRDSLKALLEYATAPSKLKDNLHSDFLRMPLCFVYKTYPNARPRTMTQWCSGDPAKVYRRKNVAASPALGTPSDAWRLVVKIVKKLFTPKRPDADSQTTVNGILRRMLPVDKQAELDELKLKLEAMQQDSRLLNNYMDNYRSCKPAIVHTSRLASAASFYLNWGPPQIENFDPKDASSIRQRDLMNKIIQAVRGAALDQLWGRRHPRDGHPDSTAGVPSVAPSQVTLRGWYNASNVGALPHESARLSDFDSGYSSSAIQGLLETDLSFTGDVVTSSGMTGPEKQIPESSDDDDSDDEEGGALV</sequence>
<evidence type="ECO:0000256" key="1">
    <source>
        <dbReference type="SAM" id="MobiDB-lite"/>
    </source>
</evidence>
<name>A0A9W8QC31_AKAMU</name>
<reference evidence="2" key="1">
    <citation type="journal article" date="2023" name="Access Microbiol">
        <title>De-novo genome assembly for Akanthomyces muscarius, a biocontrol agent of insect agricultural pests.</title>
        <authorList>
            <person name="Erdos Z."/>
            <person name="Studholme D.J."/>
            <person name="Raymond B."/>
            <person name="Sharma M."/>
        </authorList>
    </citation>
    <scope>NUCLEOTIDE SEQUENCE</scope>
    <source>
        <strain evidence="2">Ve6</strain>
    </source>
</reference>
<proteinExistence type="predicted"/>
<dbReference type="GeneID" id="80896587"/>
<gene>
    <name evidence="2" type="ORF">LMH87_009428</name>
</gene>
<evidence type="ECO:0000313" key="3">
    <source>
        <dbReference type="Proteomes" id="UP001144673"/>
    </source>
</evidence>